<evidence type="ECO:0008006" key="4">
    <source>
        <dbReference type="Google" id="ProtNLM"/>
    </source>
</evidence>
<reference evidence="2 3" key="1">
    <citation type="submission" date="2024-06" db="EMBL/GenBank/DDBJ databases">
        <title>The Natural Products Discovery Center: Release of the First 8490 Sequenced Strains for Exploring Actinobacteria Biosynthetic Diversity.</title>
        <authorList>
            <person name="Kalkreuter E."/>
            <person name="Kautsar S.A."/>
            <person name="Yang D."/>
            <person name="Bader C.D."/>
            <person name="Teijaro C.N."/>
            <person name="Fluegel L."/>
            <person name="Davis C.M."/>
            <person name="Simpson J.R."/>
            <person name="Lauterbach L."/>
            <person name="Steele A.D."/>
            <person name="Gui C."/>
            <person name="Meng S."/>
            <person name="Li G."/>
            <person name="Viehrig K."/>
            <person name="Ye F."/>
            <person name="Su P."/>
            <person name="Kiefer A.F."/>
            <person name="Nichols A."/>
            <person name="Cepeda A.J."/>
            <person name="Yan W."/>
            <person name="Fan B."/>
            <person name="Jiang Y."/>
            <person name="Adhikari A."/>
            <person name="Zheng C.-J."/>
            <person name="Schuster L."/>
            <person name="Cowan T.M."/>
            <person name="Smanski M.J."/>
            <person name="Chevrette M.G."/>
            <person name="De Carvalho L.P.S."/>
            <person name="Shen B."/>
        </authorList>
    </citation>
    <scope>NUCLEOTIDE SEQUENCE [LARGE SCALE GENOMIC DNA]</scope>
    <source>
        <strain evidence="2 3">NPDC050671</strain>
    </source>
</reference>
<protein>
    <recommendedName>
        <fullName evidence="4">NUDIX domain-containing protein</fullName>
    </recommendedName>
</protein>
<feature type="region of interest" description="Disordered" evidence="1">
    <location>
        <begin position="93"/>
        <end position="135"/>
    </location>
</feature>
<evidence type="ECO:0000256" key="1">
    <source>
        <dbReference type="SAM" id="MobiDB-lite"/>
    </source>
</evidence>
<dbReference type="CDD" id="cd03424">
    <property type="entry name" value="NUDIX_ADPRase_Nudt5_UGPPase_Nudt14"/>
    <property type="match status" value="1"/>
</dbReference>
<organism evidence="2 3">
    <name type="scientific">Nocardia fusca</name>
    <dbReference type="NCBI Taxonomy" id="941183"/>
    <lineage>
        <taxon>Bacteria</taxon>
        <taxon>Bacillati</taxon>
        <taxon>Actinomycetota</taxon>
        <taxon>Actinomycetes</taxon>
        <taxon>Mycobacteriales</taxon>
        <taxon>Nocardiaceae</taxon>
        <taxon>Nocardia</taxon>
    </lineage>
</organism>
<evidence type="ECO:0000313" key="2">
    <source>
        <dbReference type="EMBL" id="MEV0363087.1"/>
    </source>
</evidence>
<proteinExistence type="predicted"/>
<sequence>MCEVEEETGWRPRTMRHLVTYQPAIGTLDHPPDIYLAHGADLTDTRPDINEAEMIRWVPLDEAMRMIDPGEIVGAATVVGVYRALLEDRGLVADRTPESADLRSPNSSTPPTRSRADPAAPSDQQPCGARQASCA</sequence>
<accession>A0ABV3F5V8</accession>
<feature type="compositionally biased region" description="Low complexity" evidence="1">
    <location>
        <begin position="103"/>
        <end position="113"/>
    </location>
</feature>
<dbReference type="Proteomes" id="UP001551658">
    <property type="component" value="Unassembled WGS sequence"/>
</dbReference>
<gene>
    <name evidence="2" type="ORF">AB0H72_10335</name>
</gene>
<comment type="caution">
    <text evidence="2">The sequence shown here is derived from an EMBL/GenBank/DDBJ whole genome shotgun (WGS) entry which is preliminary data.</text>
</comment>
<dbReference type="SUPFAM" id="SSF55811">
    <property type="entry name" value="Nudix"/>
    <property type="match status" value="1"/>
</dbReference>
<dbReference type="Gene3D" id="3.90.79.10">
    <property type="entry name" value="Nucleoside Triphosphate Pyrophosphohydrolase"/>
    <property type="match status" value="1"/>
</dbReference>
<evidence type="ECO:0000313" key="3">
    <source>
        <dbReference type="Proteomes" id="UP001551658"/>
    </source>
</evidence>
<dbReference type="InterPro" id="IPR015797">
    <property type="entry name" value="NUDIX_hydrolase-like_dom_sf"/>
</dbReference>
<dbReference type="EMBL" id="JBFAIH010000004">
    <property type="protein sequence ID" value="MEV0363087.1"/>
    <property type="molecule type" value="Genomic_DNA"/>
</dbReference>
<keyword evidence="3" id="KW-1185">Reference proteome</keyword>
<dbReference type="RefSeq" id="WP_357976674.1">
    <property type="nucleotide sequence ID" value="NZ_JBFAIH010000004.1"/>
</dbReference>
<name>A0ABV3F5V8_9NOCA</name>